<dbReference type="GeneID" id="112055107"/>
<feature type="compositionally biased region" description="Polar residues" evidence="1">
    <location>
        <begin position="169"/>
        <end position="195"/>
    </location>
</feature>
<feature type="compositionally biased region" description="Basic and acidic residues" evidence="1">
    <location>
        <begin position="459"/>
        <end position="468"/>
    </location>
</feature>
<organism evidence="4 5">
    <name type="scientific">Bicyclus anynana</name>
    <name type="common">Squinting bush brown butterfly</name>
    <dbReference type="NCBI Taxonomy" id="110368"/>
    <lineage>
        <taxon>Eukaryota</taxon>
        <taxon>Metazoa</taxon>
        <taxon>Ecdysozoa</taxon>
        <taxon>Arthropoda</taxon>
        <taxon>Hexapoda</taxon>
        <taxon>Insecta</taxon>
        <taxon>Pterygota</taxon>
        <taxon>Neoptera</taxon>
        <taxon>Endopterygota</taxon>
        <taxon>Lepidoptera</taxon>
        <taxon>Glossata</taxon>
        <taxon>Ditrysia</taxon>
        <taxon>Papilionoidea</taxon>
        <taxon>Nymphalidae</taxon>
        <taxon>Satyrinae</taxon>
        <taxon>Satyrini</taxon>
        <taxon>Mycalesina</taxon>
        <taxon>Bicyclus</taxon>
    </lineage>
</organism>
<dbReference type="RefSeq" id="XP_023950875.1">
    <property type="nucleotide sequence ID" value="XM_024095107.2"/>
</dbReference>
<keyword evidence="3" id="KW-0732">Signal</keyword>
<proteinExistence type="predicted"/>
<evidence type="ECO:0000256" key="1">
    <source>
        <dbReference type="SAM" id="MobiDB-lite"/>
    </source>
</evidence>
<feature type="signal peptide" evidence="3">
    <location>
        <begin position="1"/>
        <end position="27"/>
    </location>
</feature>
<feature type="region of interest" description="Disordered" evidence="1">
    <location>
        <begin position="169"/>
        <end position="213"/>
    </location>
</feature>
<dbReference type="KEGG" id="bany:112055107"/>
<feature type="region of interest" description="Disordered" evidence="1">
    <location>
        <begin position="459"/>
        <end position="485"/>
    </location>
</feature>
<evidence type="ECO:0000313" key="5">
    <source>
        <dbReference type="RefSeq" id="XP_023950875.1"/>
    </source>
</evidence>
<dbReference type="AlphaFoldDB" id="A0A6J1NT51"/>
<reference evidence="5" key="1">
    <citation type="submission" date="2025-08" db="UniProtKB">
        <authorList>
            <consortium name="RefSeq"/>
        </authorList>
    </citation>
    <scope>IDENTIFICATION</scope>
</reference>
<accession>A0A6J1NT51</accession>
<feature type="region of interest" description="Disordered" evidence="1">
    <location>
        <begin position="32"/>
        <end position="52"/>
    </location>
</feature>
<dbReference type="PROSITE" id="PS51257">
    <property type="entry name" value="PROKAR_LIPOPROTEIN"/>
    <property type="match status" value="1"/>
</dbReference>
<dbReference type="GO" id="GO:0016020">
    <property type="term" value="C:membrane"/>
    <property type="evidence" value="ECO:0007669"/>
    <property type="project" value="InterPro"/>
</dbReference>
<name>A0A6J1NT51_BICAN</name>
<dbReference type="InterPro" id="IPR009635">
    <property type="entry name" value="NPDC1"/>
</dbReference>
<dbReference type="InterPro" id="IPR006311">
    <property type="entry name" value="TAT_signal"/>
</dbReference>
<keyword evidence="2" id="KW-0472">Membrane</keyword>
<dbReference type="PROSITE" id="PS51318">
    <property type="entry name" value="TAT"/>
    <property type="match status" value="1"/>
</dbReference>
<dbReference type="PANTHER" id="PTHR23352">
    <property type="entry name" value="NEURAL PROLIFERATION DIFFERENTIATION AND CONTROL PROTEIN-1 NPDC-1 PROTEIN"/>
    <property type="match status" value="1"/>
</dbReference>
<feature type="region of interest" description="Disordered" evidence="1">
    <location>
        <begin position="423"/>
        <end position="447"/>
    </location>
</feature>
<protein>
    <submittedName>
        <fullName evidence="5">Uncharacterized protein LOC112055107 isoform X1</fullName>
    </submittedName>
</protein>
<dbReference type="PANTHER" id="PTHR23352:SF2">
    <property type="entry name" value="NEURAL PROLIFERATION DIFFERENTIATION AND CONTROL PROTEIN 1"/>
    <property type="match status" value="1"/>
</dbReference>
<keyword evidence="2" id="KW-1133">Transmembrane helix</keyword>
<dbReference type="OrthoDB" id="6270617at2759"/>
<feature type="transmembrane region" description="Helical" evidence="2">
    <location>
        <begin position="342"/>
        <end position="367"/>
    </location>
</feature>
<evidence type="ECO:0000256" key="2">
    <source>
        <dbReference type="SAM" id="Phobius"/>
    </source>
</evidence>
<feature type="chain" id="PRO_5026701612" evidence="3">
    <location>
        <begin position="28"/>
        <end position="485"/>
    </location>
</feature>
<dbReference type="Pfam" id="PF06809">
    <property type="entry name" value="NPDC1"/>
    <property type="match status" value="1"/>
</dbReference>
<keyword evidence="4" id="KW-1185">Reference proteome</keyword>
<evidence type="ECO:0000256" key="3">
    <source>
        <dbReference type="SAM" id="SignalP"/>
    </source>
</evidence>
<feature type="compositionally biased region" description="Acidic residues" evidence="1">
    <location>
        <begin position="432"/>
        <end position="442"/>
    </location>
</feature>
<evidence type="ECO:0000313" key="4">
    <source>
        <dbReference type="Proteomes" id="UP001652582"/>
    </source>
</evidence>
<gene>
    <name evidence="5" type="primary">LOC112055107</name>
</gene>
<keyword evidence="2" id="KW-0812">Transmembrane</keyword>
<dbReference type="Proteomes" id="UP001652582">
    <property type="component" value="Chromosome Z"/>
</dbReference>
<sequence>MVTLSSRRRSMQTLLALLAVALACALARPPAVAEAPPENPAGPPQQGVPKPYPRGLLTEYAVPKIVIPRYIGNEEKIRNELPPGSDLIDQELRLIKKIRELERSSYPNYERWAQKEVETPTGQLDNAPYRMRIELKTYPDQNDVNLLETPFRDFLGQLTNKNEANANNEYFMNYPSNDANEGNQPNEGIQDNEGNLANEGNDANQKTDADNDSDKKYRFAITPLELAFFQNDNVQENATPKEEEEVESITVDAVIEQRKTRQNPNLSKTKTLISEHVDRLRTGLSNKDYRIPVSLLPTNLRWLKINRPNELEESTREDVEGTPKPHNIHILETPSEDASDSIYSVALIAAVGAALTVTIIGLAFGWYTLSKKAKAAAEVDYPAYGVTGPSVDSSGDKKLAQSAHIYHYQHQKQQIIAMERNGMDRNGSISDPESEDENEEGDYTVYECPGFATTGDMEVKNPLFKEEGTPATPAKVNGEKSEPKE</sequence>